<protein>
    <recommendedName>
        <fullName evidence="10">Dof-type domain-containing protein</fullName>
    </recommendedName>
</protein>
<keyword evidence="12" id="KW-1185">Reference proteome</keyword>
<evidence type="ECO:0000256" key="2">
    <source>
        <dbReference type="ARBA" id="ARBA00022771"/>
    </source>
</evidence>
<dbReference type="EMBL" id="BSYO01000039">
    <property type="protein sequence ID" value="GMH31165.1"/>
    <property type="molecule type" value="Genomic_DNA"/>
</dbReference>
<evidence type="ECO:0000256" key="8">
    <source>
        <dbReference type="PROSITE-ProRule" id="PRU00071"/>
    </source>
</evidence>
<proteinExistence type="predicted"/>
<feature type="compositionally biased region" description="Polar residues" evidence="9">
    <location>
        <begin position="80"/>
        <end position="89"/>
    </location>
</feature>
<sequence length="449" mass="49384">MSEVKDPAIKLFGKTIPLSSNEEVDVVDGEHSNDRNILCSSNSSQSNNRDDKNASATALMDTEEEERSSRTNSEEFKDPATQSAISDTPRTPFADKEANNAKKEEQSETSTSEEKPLKKPDKILPCPRCNSMDTKFCYFNNYNVNQPRYFCRSCQRYWTAGGTMRNVPVGAGRRKNKSSSASHCPIVIPEVFQAPQSDAVNSIIDPGFRANATVLTFGSDVCIRQSMAPALNLVDKSPNCIPNGFIEPENANSSSRLMEKESNAGIQGSTRENLADFTPQPSCLPVPPWPYPCNPAQWSSASRIFPMSFYATPPYWGCGLVASCNLPWLMPPSFPPVQSSTSSGFVSPILGKHSRDGNTLKSFASKDVDAVVRKGSESRVLVPKTLRIDDPTEAAKSSIWATLGIKNEKGDSINSGVFLEPSNRREMRRIPLLKNLLFGKRTLLHYPGP</sequence>
<dbReference type="GO" id="GO:0003700">
    <property type="term" value="F:DNA-binding transcription factor activity"/>
    <property type="evidence" value="ECO:0007669"/>
    <property type="project" value="InterPro"/>
</dbReference>
<reference evidence="11" key="1">
    <citation type="submission" date="2023-05" db="EMBL/GenBank/DDBJ databases">
        <title>Nepenthes gracilis genome sequencing.</title>
        <authorList>
            <person name="Fukushima K."/>
        </authorList>
    </citation>
    <scope>NUCLEOTIDE SEQUENCE</scope>
    <source>
        <strain evidence="11">SING2019-196</strain>
    </source>
</reference>
<dbReference type="PANTHER" id="PTHR31089:SF52">
    <property type="entry name" value="CYCLIC DOF FACTOR 1-LIKE"/>
    <property type="match status" value="1"/>
</dbReference>
<evidence type="ECO:0000256" key="3">
    <source>
        <dbReference type="ARBA" id="ARBA00022833"/>
    </source>
</evidence>
<evidence type="ECO:0000256" key="4">
    <source>
        <dbReference type="ARBA" id="ARBA00023015"/>
    </source>
</evidence>
<dbReference type="PROSITE" id="PS50884">
    <property type="entry name" value="ZF_DOF_2"/>
    <property type="match status" value="1"/>
</dbReference>
<evidence type="ECO:0000256" key="7">
    <source>
        <dbReference type="ARBA" id="ARBA00023242"/>
    </source>
</evidence>
<evidence type="ECO:0000259" key="10">
    <source>
        <dbReference type="PROSITE" id="PS50884"/>
    </source>
</evidence>
<evidence type="ECO:0000256" key="1">
    <source>
        <dbReference type="ARBA" id="ARBA00022723"/>
    </source>
</evidence>
<dbReference type="AlphaFoldDB" id="A0AAD3TKF3"/>
<keyword evidence="4" id="KW-0805">Transcription regulation</keyword>
<evidence type="ECO:0000256" key="6">
    <source>
        <dbReference type="ARBA" id="ARBA00023163"/>
    </source>
</evidence>
<organism evidence="11 12">
    <name type="scientific">Nepenthes gracilis</name>
    <name type="common">Slender pitcher plant</name>
    <dbReference type="NCBI Taxonomy" id="150966"/>
    <lineage>
        <taxon>Eukaryota</taxon>
        <taxon>Viridiplantae</taxon>
        <taxon>Streptophyta</taxon>
        <taxon>Embryophyta</taxon>
        <taxon>Tracheophyta</taxon>
        <taxon>Spermatophyta</taxon>
        <taxon>Magnoliopsida</taxon>
        <taxon>eudicotyledons</taxon>
        <taxon>Gunneridae</taxon>
        <taxon>Pentapetalae</taxon>
        <taxon>Caryophyllales</taxon>
        <taxon>Nepenthaceae</taxon>
        <taxon>Nepenthes</taxon>
    </lineage>
</organism>
<keyword evidence="6" id="KW-0804">Transcription</keyword>
<dbReference type="GO" id="GO:0005634">
    <property type="term" value="C:nucleus"/>
    <property type="evidence" value="ECO:0007669"/>
    <property type="project" value="UniProtKB-SubCell"/>
</dbReference>
<feature type="compositionally biased region" description="Basic and acidic residues" evidence="9">
    <location>
        <begin position="67"/>
        <end position="78"/>
    </location>
</feature>
<comment type="caution">
    <text evidence="11">The sequence shown here is derived from an EMBL/GenBank/DDBJ whole genome shotgun (WGS) entry which is preliminary data.</text>
</comment>
<feature type="domain" description="Dof-type" evidence="10">
    <location>
        <begin position="124"/>
        <end position="178"/>
    </location>
</feature>
<accession>A0AAD3TKF3</accession>
<dbReference type="Pfam" id="PF02701">
    <property type="entry name" value="Zn_ribbon_Dof"/>
    <property type="match status" value="1"/>
</dbReference>
<feature type="region of interest" description="Disordered" evidence="9">
    <location>
        <begin position="19"/>
        <end position="124"/>
    </location>
</feature>
<dbReference type="PANTHER" id="PTHR31089">
    <property type="entry name" value="CYCLIC DOF FACTOR 2"/>
    <property type="match status" value="1"/>
</dbReference>
<gene>
    <name evidence="11" type="ORF">Nepgr_033008</name>
</gene>
<keyword evidence="2 8" id="KW-0863">Zinc-finger</keyword>
<dbReference type="PROSITE" id="PS01361">
    <property type="entry name" value="ZF_DOF_1"/>
    <property type="match status" value="1"/>
</dbReference>
<keyword evidence="7 8" id="KW-0539">Nucleus</keyword>
<keyword evidence="5 8" id="KW-0238">DNA-binding</keyword>
<dbReference type="Proteomes" id="UP001279734">
    <property type="component" value="Unassembled WGS sequence"/>
</dbReference>
<dbReference type="InterPro" id="IPR003851">
    <property type="entry name" value="Znf_Dof"/>
</dbReference>
<keyword evidence="1" id="KW-0479">Metal-binding</keyword>
<evidence type="ECO:0000313" key="11">
    <source>
        <dbReference type="EMBL" id="GMH31165.1"/>
    </source>
</evidence>
<evidence type="ECO:0000256" key="5">
    <source>
        <dbReference type="ARBA" id="ARBA00023125"/>
    </source>
</evidence>
<feature type="compositionally biased region" description="Basic and acidic residues" evidence="9">
    <location>
        <begin position="93"/>
        <end position="122"/>
    </location>
</feature>
<keyword evidence="3" id="KW-0862">Zinc</keyword>
<dbReference type="GO" id="GO:0003677">
    <property type="term" value="F:DNA binding"/>
    <property type="evidence" value="ECO:0007669"/>
    <property type="project" value="UniProtKB-UniRule"/>
</dbReference>
<name>A0AAD3TKF3_NEPGR</name>
<dbReference type="GO" id="GO:0008270">
    <property type="term" value="F:zinc ion binding"/>
    <property type="evidence" value="ECO:0007669"/>
    <property type="project" value="UniProtKB-KW"/>
</dbReference>
<dbReference type="InterPro" id="IPR045174">
    <property type="entry name" value="Dof"/>
</dbReference>
<evidence type="ECO:0000313" key="12">
    <source>
        <dbReference type="Proteomes" id="UP001279734"/>
    </source>
</evidence>
<evidence type="ECO:0000256" key="9">
    <source>
        <dbReference type="SAM" id="MobiDB-lite"/>
    </source>
</evidence>
<comment type="subcellular location">
    <subcellularLocation>
        <location evidence="8">Nucleus</location>
    </subcellularLocation>
</comment>